<feature type="compositionally biased region" description="Basic and acidic residues" evidence="1">
    <location>
        <begin position="14"/>
        <end position="31"/>
    </location>
</feature>
<feature type="non-terminal residue" evidence="2">
    <location>
        <position position="241"/>
    </location>
</feature>
<dbReference type="InterPro" id="IPR028750">
    <property type="entry name" value="CEP350/CC187"/>
</dbReference>
<organism evidence="2 3">
    <name type="scientific">Callipepla squamata</name>
    <name type="common">Scaled quail</name>
    <dbReference type="NCBI Taxonomy" id="9009"/>
    <lineage>
        <taxon>Eukaryota</taxon>
        <taxon>Metazoa</taxon>
        <taxon>Chordata</taxon>
        <taxon>Craniata</taxon>
        <taxon>Vertebrata</taxon>
        <taxon>Euteleostomi</taxon>
        <taxon>Archelosauria</taxon>
        <taxon>Archosauria</taxon>
        <taxon>Dinosauria</taxon>
        <taxon>Saurischia</taxon>
        <taxon>Theropoda</taxon>
        <taxon>Coelurosauria</taxon>
        <taxon>Aves</taxon>
        <taxon>Neognathae</taxon>
        <taxon>Galloanserae</taxon>
        <taxon>Galliformes</taxon>
        <taxon>Odontophoridae</taxon>
        <taxon>Callipepla</taxon>
    </lineage>
</organism>
<sequence length="241" mass="27478">NEEMHLLKPSPLNVERDHSLVDSKPVGEKKSQGGRISCGSALHEGSLPAEDRESLQGHQVLNLLPHREPCTAKSSGESSDQASQWSDVGWHYGRSSSFCSFSLAMVEQCLRGEELRARHQTALLELRRRALRDKARAELAWLGHQRRRLEILQGTESASAMAEKQRKILTELKQEQAEIQHLKNICRAAHQERKLLLKQQREILMMQQSTAKLQEELHHLTGEKKVIKSLNERELLIVQVQ</sequence>
<dbReference type="GO" id="GO:0005813">
    <property type="term" value="C:centrosome"/>
    <property type="evidence" value="ECO:0007669"/>
    <property type="project" value="InterPro"/>
</dbReference>
<evidence type="ECO:0008006" key="4">
    <source>
        <dbReference type="Google" id="ProtNLM"/>
    </source>
</evidence>
<protein>
    <recommendedName>
        <fullName evidence="4">CE350 protein</fullName>
    </recommendedName>
</protein>
<name>A0A226NHV4_CALSU</name>
<evidence type="ECO:0000313" key="2">
    <source>
        <dbReference type="EMBL" id="OXB67111.1"/>
    </source>
</evidence>
<evidence type="ECO:0000313" key="3">
    <source>
        <dbReference type="Proteomes" id="UP000198323"/>
    </source>
</evidence>
<evidence type="ECO:0000256" key="1">
    <source>
        <dbReference type="SAM" id="MobiDB-lite"/>
    </source>
</evidence>
<comment type="caution">
    <text evidence="2">The sequence shown here is derived from an EMBL/GenBank/DDBJ whole genome shotgun (WGS) entry which is preliminary data.</text>
</comment>
<dbReference type="GO" id="GO:0008017">
    <property type="term" value="F:microtubule binding"/>
    <property type="evidence" value="ECO:0007669"/>
    <property type="project" value="InterPro"/>
</dbReference>
<dbReference type="AlphaFoldDB" id="A0A226NHV4"/>
<gene>
    <name evidence="2" type="ORF">ASZ78_005684</name>
</gene>
<dbReference type="STRING" id="9009.A0A226NHV4"/>
<feature type="non-terminal residue" evidence="2">
    <location>
        <position position="1"/>
    </location>
</feature>
<dbReference type="EMBL" id="MCFN01000044">
    <property type="protein sequence ID" value="OXB67111.1"/>
    <property type="molecule type" value="Genomic_DNA"/>
</dbReference>
<proteinExistence type="predicted"/>
<dbReference type="Proteomes" id="UP000198323">
    <property type="component" value="Unassembled WGS sequence"/>
</dbReference>
<dbReference type="PANTHER" id="PTHR13958:SF3">
    <property type="entry name" value="CAP-GLY DOMAIN-CONTAINING PROTEIN-RELATED"/>
    <property type="match status" value="1"/>
</dbReference>
<dbReference type="PANTHER" id="PTHR13958">
    <property type="entry name" value="CENTROSOME-ASSOCIATED PROTEIN 350"/>
    <property type="match status" value="1"/>
</dbReference>
<dbReference type="OrthoDB" id="306254at2759"/>
<accession>A0A226NHV4</accession>
<feature type="region of interest" description="Disordered" evidence="1">
    <location>
        <begin position="1"/>
        <end position="50"/>
    </location>
</feature>
<dbReference type="GO" id="GO:0034453">
    <property type="term" value="P:microtubule anchoring"/>
    <property type="evidence" value="ECO:0007669"/>
    <property type="project" value="InterPro"/>
</dbReference>
<reference evidence="2 3" key="1">
    <citation type="submission" date="2016-07" db="EMBL/GenBank/DDBJ databases">
        <title>Disparate Historic Effective Population Sizes Predicted by Modern Levels of Genome Diversity for the Scaled Quail (Callipepla squamata) and the Northern Bobwhite (Colinus virginianus): Inferences from First and Second Generation Draft Genome Assemblies for Sympatric New World Quail.</title>
        <authorList>
            <person name="Oldeschulte D.L."/>
            <person name="Halley Y.A."/>
            <person name="Bhattarai E.K."/>
            <person name="Brashear W.A."/>
            <person name="Hill J."/>
            <person name="Metz R.P."/>
            <person name="Johnson C.D."/>
            <person name="Rollins D."/>
            <person name="Peterson M.J."/>
            <person name="Bickhart D.M."/>
            <person name="Decker J.E."/>
            <person name="Seabury C.M."/>
        </authorList>
    </citation>
    <scope>NUCLEOTIDE SEQUENCE [LARGE SCALE GENOMIC DNA]</scope>
    <source>
        <strain evidence="2 3">Texas</strain>
        <tissue evidence="2">Leg muscle</tissue>
    </source>
</reference>
<keyword evidence="3" id="KW-1185">Reference proteome</keyword>